<dbReference type="Gene3D" id="2.40.37.10">
    <property type="entry name" value="Lyase, Ornithine Decarboxylase, Chain A, domain 1"/>
    <property type="match status" value="1"/>
</dbReference>
<organism evidence="4 6">
    <name type="scientific">Vanilla planifolia</name>
    <name type="common">Vanilla</name>
    <dbReference type="NCBI Taxonomy" id="51239"/>
    <lineage>
        <taxon>Eukaryota</taxon>
        <taxon>Viridiplantae</taxon>
        <taxon>Streptophyta</taxon>
        <taxon>Embryophyta</taxon>
        <taxon>Tracheophyta</taxon>
        <taxon>Spermatophyta</taxon>
        <taxon>Magnoliopsida</taxon>
        <taxon>Liliopsida</taxon>
        <taxon>Asparagales</taxon>
        <taxon>Orchidaceae</taxon>
        <taxon>Vanilloideae</taxon>
        <taxon>Vanilleae</taxon>
        <taxon>Vanilla</taxon>
    </lineage>
</organism>
<sequence>MPAMACVDAAVPPGYAFAWDGSLPAPGAFPGGTPAMATTPTSVTEQTIWSTDLSAALYKINGWGAPYFVINAKGNISVRPFGSATLPHQEIDLMKVVKKASDPKSMGGLGLQLPIIIRLPDVLKTALNPSTLPSILPSIPTVTILTTREYTLSSVIRIATS</sequence>
<dbReference type="PANTHER" id="PTHR43295">
    <property type="entry name" value="ARGININE DECARBOXYLASE"/>
    <property type="match status" value="1"/>
</dbReference>
<keyword evidence="3" id="KW-0456">Lyase</keyword>
<evidence type="ECO:0000313" key="6">
    <source>
        <dbReference type="Proteomes" id="UP000636800"/>
    </source>
</evidence>
<dbReference type="InterPro" id="IPR002985">
    <property type="entry name" value="Arg_decrbxlase"/>
</dbReference>
<dbReference type="EMBL" id="JADCNM010000011">
    <property type="protein sequence ID" value="KAG0461772.1"/>
    <property type="molecule type" value="Genomic_DNA"/>
</dbReference>
<protein>
    <recommendedName>
        <fullName evidence="3">Arginine decarboxylase</fullName>
        <ecNumber evidence="3">4.1.1.19</ecNumber>
    </recommendedName>
</protein>
<dbReference type="InterPro" id="IPR009006">
    <property type="entry name" value="Ala_racemase/Decarboxylase_C"/>
</dbReference>
<comment type="cofactor">
    <cofactor evidence="1 3">
        <name>pyridoxal 5'-phosphate</name>
        <dbReference type="ChEBI" id="CHEBI:597326"/>
    </cofactor>
</comment>
<comment type="caution">
    <text evidence="4">The sequence shown here is derived from an EMBL/GenBank/DDBJ whole genome shotgun (WGS) entry which is preliminary data.</text>
</comment>
<keyword evidence="3" id="KW-0745">Spermidine biosynthesis</keyword>
<keyword evidence="2 3" id="KW-0663">Pyridoxal phosphate</keyword>
<evidence type="ECO:0000256" key="2">
    <source>
        <dbReference type="ARBA" id="ARBA00022898"/>
    </source>
</evidence>
<evidence type="ECO:0000256" key="1">
    <source>
        <dbReference type="ARBA" id="ARBA00001933"/>
    </source>
</evidence>
<dbReference type="GO" id="GO:0006527">
    <property type="term" value="P:L-arginine catabolic process"/>
    <property type="evidence" value="ECO:0007669"/>
    <property type="project" value="InterPro"/>
</dbReference>
<comment type="pathway">
    <text evidence="3">Amine and polyamine biosynthesis; agmatine biosynthesis; agmatine from L-arginine: step 1/1.</text>
</comment>
<dbReference type="UniPathway" id="UPA00186">
    <property type="reaction ID" value="UER00284"/>
</dbReference>
<keyword evidence="6" id="KW-1185">Reference proteome</keyword>
<evidence type="ECO:0000313" key="4">
    <source>
        <dbReference type="EMBL" id="KAG0460360.1"/>
    </source>
</evidence>
<dbReference type="EC" id="4.1.1.19" evidence="3"/>
<accession>A0A835UGT2</accession>
<dbReference type="Proteomes" id="UP000636800">
    <property type="component" value="Chromosome 11"/>
</dbReference>
<comment type="cofactor">
    <cofactor evidence="3">
        <name>Mg(2+)</name>
        <dbReference type="ChEBI" id="CHEBI:18420"/>
    </cofactor>
</comment>
<comment type="similarity">
    <text evidence="3">Belongs to the Orn/Lys/Arg decarboxylase class-II family. SpeA subfamily.</text>
</comment>
<reference evidence="6 7" key="1">
    <citation type="journal article" date="2020" name="Nat. Food">
        <title>A phased Vanilla planifolia genome enables genetic improvement of flavour and production.</title>
        <authorList>
            <person name="Hasing T."/>
            <person name="Tang H."/>
            <person name="Brym M."/>
            <person name="Khazi F."/>
            <person name="Huang T."/>
            <person name="Chambers A.H."/>
        </authorList>
    </citation>
    <scope>NUCLEOTIDE SEQUENCE [LARGE SCALE GENOMIC DNA]</scope>
    <source>
        <tissue evidence="4">Leaf</tissue>
    </source>
</reference>
<comment type="catalytic activity">
    <reaction evidence="3">
        <text>L-arginine + H(+) = agmatine + CO2</text>
        <dbReference type="Rhea" id="RHEA:17641"/>
        <dbReference type="ChEBI" id="CHEBI:15378"/>
        <dbReference type="ChEBI" id="CHEBI:16526"/>
        <dbReference type="ChEBI" id="CHEBI:32682"/>
        <dbReference type="ChEBI" id="CHEBI:58145"/>
        <dbReference type="EC" id="4.1.1.19"/>
    </reaction>
</comment>
<gene>
    <name evidence="5" type="ORF">HPP92_020248</name>
    <name evidence="4" type="ORF">HPP92_020657</name>
</gene>
<evidence type="ECO:0000313" key="5">
    <source>
        <dbReference type="EMBL" id="KAG0461772.1"/>
    </source>
</evidence>
<dbReference type="OrthoDB" id="1710539at2759"/>
<evidence type="ECO:0000313" key="7">
    <source>
        <dbReference type="Proteomes" id="UP000639772"/>
    </source>
</evidence>
<dbReference type="GO" id="GO:0008792">
    <property type="term" value="F:arginine decarboxylase activity"/>
    <property type="evidence" value="ECO:0007669"/>
    <property type="project" value="UniProtKB-EC"/>
</dbReference>
<evidence type="ECO:0000256" key="3">
    <source>
        <dbReference type="RuleBase" id="RU003740"/>
    </source>
</evidence>
<dbReference type="Proteomes" id="UP000639772">
    <property type="component" value="Chromosome 11"/>
</dbReference>
<dbReference type="GO" id="GO:0008295">
    <property type="term" value="P:spermidine biosynthetic process"/>
    <property type="evidence" value="ECO:0007669"/>
    <property type="project" value="UniProtKB-KW"/>
</dbReference>
<keyword evidence="3" id="KW-0460">Magnesium</keyword>
<proteinExistence type="inferred from homology"/>
<dbReference type="PANTHER" id="PTHR43295:SF1">
    <property type="entry name" value="ARGININE DECARBOXYLASE 1, CHLOROPLASTIC-RELATED"/>
    <property type="match status" value="1"/>
</dbReference>
<dbReference type="AlphaFoldDB" id="A0A835UGT2"/>
<keyword evidence="3" id="KW-0210">Decarboxylase</keyword>
<dbReference type="EMBL" id="JADCNL010000011">
    <property type="protein sequence ID" value="KAG0460360.1"/>
    <property type="molecule type" value="Genomic_DNA"/>
</dbReference>
<name>A0A835UGT2_VANPL</name>